<dbReference type="Gene3D" id="3.30.1840.10">
    <property type="entry name" value="Polyphosphate kinase middle domain"/>
    <property type="match status" value="1"/>
</dbReference>
<dbReference type="AlphaFoldDB" id="A0A382BAX5"/>
<keyword evidence="5" id="KW-0418">Kinase</keyword>
<dbReference type="GO" id="GO:0008976">
    <property type="term" value="F:polyphosphate kinase activity"/>
    <property type="evidence" value="ECO:0007669"/>
    <property type="project" value="UniProtKB-EC"/>
</dbReference>
<dbReference type="Pfam" id="PF13089">
    <property type="entry name" value="PP_kinase_N"/>
    <property type="match status" value="1"/>
</dbReference>
<organism evidence="9">
    <name type="scientific">marine metagenome</name>
    <dbReference type="NCBI Taxonomy" id="408172"/>
    <lineage>
        <taxon>unclassified sequences</taxon>
        <taxon>metagenomes</taxon>
        <taxon>ecological metagenomes</taxon>
    </lineage>
</organism>
<dbReference type="InterPro" id="IPR024953">
    <property type="entry name" value="PP_kinase_middle"/>
</dbReference>
<dbReference type="InterPro" id="IPR036832">
    <property type="entry name" value="PPK_N_dom_sf"/>
</dbReference>
<evidence type="ECO:0000256" key="5">
    <source>
        <dbReference type="ARBA" id="ARBA00022777"/>
    </source>
</evidence>
<dbReference type="Gene3D" id="1.20.58.310">
    <property type="entry name" value="Polyphosphate kinase N-terminal domain"/>
    <property type="match status" value="1"/>
</dbReference>
<evidence type="ECO:0000256" key="2">
    <source>
        <dbReference type="ARBA" id="ARBA00022553"/>
    </source>
</evidence>
<name>A0A382BAX5_9ZZZZ</name>
<protein>
    <recommendedName>
        <fullName evidence="1">ATP-polyphosphate phosphotransferase</fullName>
        <ecNumber evidence="1">2.7.4.1</ecNumber>
    </recommendedName>
</protein>
<dbReference type="GO" id="GO:0005524">
    <property type="term" value="F:ATP binding"/>
    <property type="evidence" value="ECO:0007669"/>
    <property type="project" value="UniProtKB-KW"/>
</dbReference>
<feature type="domain" description="Polyphosphate kinase N-terminal" evidence="8">
    <location>
        <begin position="30"/>
        <end position="135"/>
    </location>
</feature>
<evidence type="ECO:0000256" key="3">
    <source>
        <dbReference type="ARBA" id="ARBA00022679"/>
    </source>
</evidence>
<dbReference type="EMBL" id="UINC01028890">
    <property type="protein sequence ID" value="SVB10691.1"/>
    <property type="molecule type" value="Genomic_DNA"/>
</dbReference>
<proteinExistence type="predicted"/>
<feature type="non-terminal residue" evidence="9">
    <location>
        <position position="1"/>
    </location>
</feature>
<dbReference type="InterPro" id="IPR036830">
    <property type="entry name" value="PP_kinase_middle_dom_sf"/>
</dbReference>
<evidence type="ECO:0000256" key="4">
    <source>
        <dbReference type="ARBA" id="ARBA00022741"/>
    </source>
</evidence>
<dbReference type="SUPFAM" id="SSF140356">
    <property type="entry name" value="PPK N-terminal domain-like"/>
    <property type="match status" value="1"/>
</dbReference>
<keyword evidence="4" id="KW-0547">Nucleotide-binding</keyword>
<dbReference type="PANTHER" id="PTHR30218:SF0">
    <property type="entry name" value="POLYPHOSPHATE KINASE"/>
    <property type="match status" value="1"/>
</dbReference>
<dbReference type="EC" id="2.7.4.1" evidence="1"/>
<evidence type="ECO:0000259" key="8">
    <source>
        <dbReference type="Pfam" id="PF13089"/>
    </source>
</evidence>
<keyword evidence="6" id="KW-0067">ATP-binding</keyword>
<evidence type="ECO:0000256" key="6">
    <source>
        <dbReference type="ARBA" id="ARBA00022840"/>
    </source>
</evidence>
<feature type="domain" description="Polyphosphate kinase middle" evidence="7">
    <location>
        <begin position="145"/>
        <end position="258"/>
    </location>
</feature>
<dbReference type="Pfam" id="PF02503">
    <property type="entry name" value="PP_kinase"/>
    <property type="match status" value="1"/>
</dbReference>
<dbReference type="PANTHER" id="PTHR30218">
    <property type="entry name" value="POLYPHOSPHATE KINASE"/>
    <property type="match status" value="1"/>
</dbReference>
<dbReference type="GO" id="GO:0009358">
    <property type="term" value="C:polyphosphate kinase complex"/>
    <property type="evidence" value="ECO:0007669"/>
    <property type="project" value="InterPro"/>
</dbReference>
<dbReference type="GO" id="GO:0006799">
    <property type="term" value="P:polyphosphate biosynthetic process"/>
    <property type="evidence" value="ECO:0007669"/>
    <property type="project" value="InterPro"/>
</dbReference>
<dbReference type="InterPro" id="IPR025198">
    <property type="entry name" value="PPK_N_dom"/>
</dbReference>
<dbReference type="InterPro" id="IPR003414">
    <property type="entry name" value="PP_kinase"/>
</dbReference>
<feature type="non-terminal residue" evidence="9">
    <location>
        <position position="259"/>
    </location>
</feature>
<evidence type="ECO:0000259" key="7">
    <source>
        <dbReference type="Pfam" id="PF02503"/>
    </source>
</evidence>
<keyword evidence="2" id="KW-0597">Phosphoprotein</keyword>
<accession>A0A382BAX5</accession>
<evidence type="ECO:0000256" key="1">
    <source>
        <dbReference type="ARBA" id="ARBA00012960"/>
    </source>
</evidence>
<reference evidence="9" key="1">
    <citation type="submission" date="2018-05" db="EMBL/GenBank/DDBJ databases">
        <authorList>
            <person name="Lanie J.A."/>
            <person name="Ng W.-L."/>
            <person name="Kazmierczak K.M."/>
            <person name="Andrzejewski T.M."/>
            <person name="Davidsen T.M."/>
            <person name="Wayne K.J."/>
            <person name="Tettelin H."/>
            <person name="Glass J.I."/>
            <person name="Rusch D."/>
            <person name="Podicherti R."/>
            <person name="Tsui H.-C.T."/>
            <person name="Winkler M.E."/>
        </authorList>
    </citation>
    <scope>NUCLEOTIDE SEQUENCE</scope>
</reference>
<dbReference type="SUPFAM" id="SSF143724">
    <property type="entry name" value="PHP14-like"/>
    <property type="match status" value="1"/>
</dbReference>
<sequence length="259" mass="30316">VTNPPLGFLFADFYVNWSDSMTQKQKQSRFINRELSWLEFNSRVLEEAMDSKNPLLERIKFFCITNSNLDEFFEVRVAGLKQQIESAVVERSMDGRTATEIFDAVSARVHEMVDELSRCWRQDLMPSLAKKEFRFHQIDDLGPSDREWVEAFYREQVRPVLTPLAVDPSKAFPLIVNKSLNVIGRVELKKGRRTEQRLCIVQVPRVIPRLVQLPRPDRRHDYVFLADIISYFIDDLFPGTKVLGAWRFRVTRNSELYVG</sequence>
<gene>
    <name evidence="9" type="ORF">METZ01_LOCUS163545</name>
</gene>
<keyword evidence="3" id="KW-0808">Transferase</keyword>
<evidence type="ECO:0000313" key="9">
    <source>
        <dbReference type="EMBL" id="SVB10691.1"/>
    </source>
</evidence>